<accession>A0ABD3MVH8</accession>
<dbReference type="EMBL" id="JALLPJ020001357">
    <property type="protein sequence ID" value="KAL3767874.1"/>
    <property type="molecule type" value="Genomic_DNA"/>
</dbReference>
<protein>
    <recommendedName>
        <fullName evidence="3">Glycosyltransferase 2-like domain-containing protein</fullName>
    </recommendedName>
</protein>
<evidence type="ECO:0000313" key="4">
    <source>
        <dbReference type="EMBL" id="KAL3767874.1"/>
    </source>
</evidence>
<evidence type="ECO:0000256" key="1">
    <source>
        <dbReference type="SAM" id="Coils"/>
    </source>
</evidence>
<reference evidence="4 5" key="1">
    <citation type="submission" date="2024-10" db="EMBL/GenBank/DDBJ databases">
        <title>Updated reference genomes for cyclostephanoid diatoms.</title>
        <authorList>
            <person name="Roberts W.R."/>
            <person name="Alverson A.J."/>
        </authorList>
    </citation>
    <scope>NUCLEOTIDE SEQUENCE [LARGE SCALE GENOMIC DNA]</scope>
    <source>
        <strain evidence="4 5">AJA010-31</strain>
    </source>
</reference>
<proteinExistence type="predicted"/>
<keyword evidence="5" id="KW-1185">Reference proteome</keyword>
<dbReference type="PANTHER" id="PTHR10859:SF91">
    <property type="entry name" value="DOLICHYL-PHOSPHATE BETA-GLUCOSYLTRANSFERASE"/>
    <property type="match status" value="1"/>
</dbReference>
<dbReference type="Proteomes" id="UP001530400">
    <property type="component" value="Unassembled WGS sequence"/>
</dbReference>
<feature type="signal peptide" evidence="2">
    <location>
        <begin position="1"/>
        <end position="20"/>
    </location>
</feature>
<evidence type="ECO:0000313" key="5">
    <source>
        <dbReference type="Proteomes" id="UP001530400"/>
    </source>
</evidence>
<feature type="coiled-coil region" evidence="1">
    <location>
        <begin position="207"/>
        <end position="234"/>
    </location>
</feature>
<name>A0ABD3MVH8_9STRA</name>
<evidence type="ECO:0000259" key="3">
    <source>
        <dbReference type="Pfam" id="PF00535"/>
    </source>
</evidence>
<dbReference type="InterPro" id="IPR001173">
    <property type="entry name" value="Glyco_trans_2-like"/>
</dbReference>
<evidence type="ECO:0000256" key="2">
    <source>
        <dbReference type="SAM" id="SignalP"/>
    </source>
</evidence>
<keyword evidence="1" id="KW-0175">Coiled coil</keyword>
<sequence>MAVINDLALLLLLSFSCCQSFYHGSRKVATYPFGRVNSFSAIRPYTRIDRKIRTSSVRLETDEVPAQSYHYELTVLLPAYNEIDRIGCTLCKYISHLSQSQVYRPIGARISSGTASILVIDDGSTDGTADFVRGRTYLQSLPEQQEGCWDVNINVKCISLKQNEGKGAAIAKGMQEIESSGLNNNLDVWEETRQIVLVVDADGSGDMSCLNNMIHELEMLLQTSEANKSNATKDALVAGYRVCKEKSALRSILSWGFRTAVSLIFLGSELGVRDSQCGFKLMTLSSGKTLYNKLNLQRWTHDVEVIHRAQLINIPVGECAVTWVDAEGSKLVTSASTAASASFVMLKEICFMRLMYLSGEWGIGKLEQ</sequence>
<dbReference type="SUPFAM" id="SSF53448">
    <property type="entry name" value="Nucleotide-diphospho-sugar transferases"/>
    <property type="match status" value="1"/>
</dbReference>
<organism evidence="4 5">
    <name type="scientific">Cyclotella atomus</name>
    <dbReference type="NCBI Taxonomy" id="382360"/>
    <lineage>
        <taxon>Eukaryota</taxon>
        <taxon>Sar</taxon>
        <taxon>Stramenopiles</taxon>
        <taxon>Ochrophyta</taxon>
        <taxon>Bacillariophyta</taxon>
        <taxon>Coscinodiscophyceae</taxon>
        <taxon>Thalassiosirophycidae</taxon>
        <taxon>Stephanodiscales</taxon>
        <taxon>Stephanodiscaceae</taxon>
        <taxon>Cyclotella</taxon>
    </lineage>
</organism>
<keyword evidence="2" id="KW-0732">Signal</keyword>
<feature type="domain" description="Glycosyltransferase 2-like" evidence="3">
    <location>
        <begin position="74"/>
        <end position="217"/>
    </location>
</feature>
<dbReference type="InterPro" id="IPR029044">
    <property type="entry name" value="Nucleotide-diphossugar_trans"/>
</dbReference>
<gene>
    <name evidence="4" type="ORF">ACHAWO_013693</name>
</gene>
<dbReference type="PANTHER" id="PTHR10859">
    <property type="entry name" value="GLYCOSYL TRANSFERASE"/>
    <property type="match status" value="1"/>
</dbReference>
<dbReference type="Gene3D" id="3.90.550.10">
    <property type="entry name" value="Spore Coat Polysaccharide Biosynthesis Protein SpsA, Chain A"/>
    <property type="match status" value="1"/>
</dbReference>
<dbReference type="Pfam" id="PF00535">
    <property type="entry name" value="Glycos_transf_2"/>
    <property type="match status" value="1"/>
</dbReference>
<comment type="caution">
    <text evidence="4">The sequence shown here is derived from an EMBL/GenBank/DDBJ whole genome shotgun (WGS) entry which is preliminary data.</text>
</comment>
<feature type="chain" id="PRO_5044807535" description="Glycosyltransferase 2-like domain-containing protein" evidence="2">
    <location>
        <begin position="21"/>
        <end position="368"/>
    </location>
</feature>
<dbReference type="AlphaFoldDB" id="A0ABD3MVH8"/>